<evidence type="ECO:0000313" key="1">
    <source>
        <dbReference type="EMBL" id="MPN59366.1"/>
    </source>
</evidence>
<accession>A0A645J7F9</accession>
<proteinExistence type="predicted"/>
<comment type="caution">
    <text evidence="1">The sequence shown here is derived from an EMBL/GenBank/DDBJ whole genome shotgun (WGS) entry which is preliminary data.</text>
</comment>
<dbReference type="EMBL" id="VSSQ01133275">
    <property type="protein sequence ID" value="MPN59366.1"/>
    <property type="molecule type" value="Genomic_DNA"/>
</dbReference>
<sequence length="56" mass="6106">MNARDLVIVRKNDGGQVFTVKNVLLNLFHGVSAHGVGNHDIRCRTCIRSFELAGGV</sequence>
<organism evidence="1">
    <name type="scientific">bioreactor metagenome</name>
    <dbReference type="NCBI Taxonomy" id="1076179"/>
    <lineage>
        <taxon>unclassified sequences</taxon>
        <taxon>metagenomes</taxon>
        <taxon>ecological metagenomes</taxon>
    </lineage>
</organism>
<gene>
    <name evidence="1" type="ORF">SDC9_207087</name>
</gene>
<dbReference type="AlphaFoldDB" id="A0A645J7F9"/>
<name>A0A645J7F9_9ZZZZ</name>
<reference evidence="1" key="1">
    <citation type="submission" date="2019-08" db="EMBL/GenBank/DDBJ databases">
        <authorList>
            <person name="Kucharzyk K."/>
            <person name="Murdoch R.W."/>
            <person name="Higgins S."/>
            <person name="Loffler F."/>
        </authorList>
    </citation>
    <scope>NUCLEOTIDE SEQUENCE</scope>
</reference>
<protein>
    <submittedName>
        <fullName evidence="1">Uncharacterized protein</fullName>
    </submittedName>
</protein>